<accession>A0A517IBS5</accession>
<dbReference type="Proteomes" id="UP000317713">
    <property type="component" value="Chromosome"/>
</dbReference>
<proteinExistence type="predicted"/>
<reference evidence="2 3" key="1">
    <citation type="submission" date="2019-07" db="EMBL/GenBank/DDBJ databases">
        <title>Characterization of Brevibacillus brevis HK544, as a potential biocontrol agent.</title>
        <authorList>
            <person name="Kim H."/>
        </authorList>
    </citation>
    <scope>NUCLEOTIDE SEQUENCE [LARGE SCALE GENOMIC DNA]</scope>
    <source>
        <strain evidence="2 3">HK544</strain>
    </source>
</reference>
<evidence type="ECO:0000313" key="2">
    <source>
        <dbReference type="EMBL" id="QDS36323.1"/>
    </source>
</evidence>
<protein>
    <submittedName>
        <fullName evidence="2">Uncharacterized protein</fullName>
    </submittedName>
</protein>
<feature type="compositionally biased region" description="Low complexity" evidence="1">
    <location>
        <begin position="114"/>
        <end position="126"/>
    </location>
</feature>
<evidence type="ECO:0000256" key="1">
    <source>
        <dbReference type="SAM" id="MobiDB-lite"/>
    </source>
</evidence>
<dbReference type="RefSeq" id="WP_144617899.1">
    <property type="nucleotide sequence ID" value="NZ_CP042161.1"/>
</dbReference>
<sequence>MRKWLRGPMAAATFAFLILMMNLFPLVGLAASIQYQGLQYEAPKWDQPNLESPQWEQLNPQAPQWEQINPQAPDWEKLNPQAPNWDRTNPQAPNWDRINPQAPDLQGPSVNHSNPQAPNATAPAPNVQMPASQQPGVDPDSSKPMTETLEYGAVKWTFKDVMGGTLAYSADLLMNGEVDMAAGLRGKGLFLGDLAIKGLDLAFKNTPYVNTVTGLGVDSLDGMNAWANYQFVLAQLPNNSFRDIFQGGQLTNSANPSGVRMPGIVKGLNVGIAAISLPFDIMDTIGSFGMAFDPSQNEATQNEKFVDGAGNFGSVLMDAGVIASVIPGGQAVGGVLVVTGAVLWGLSKLVKYADKLAGGAITRGIRDGVGKAVGWVKSLFA</sequence>
<organism evidence="2 3">
    <name type="scientific">Brevibacillus brevis</name>
    <name type="common">Bacillus brevis</name>
    <dbReference type="NCBI Taxonomy" id="1393"/>
    <lineage>
        <taxon>Bacteria</taxon>
        <taxon>Bacillati</taxon>
        <taxon>Bacillota</taxon>
        <taxon>Bacilli</taxon>
        <taxon>Bacillales</taxon>
        <taxon>Paenibacillaceae</taxon>
        <taxon>Brevibacillus</taxon>
    </lineage>
</organism>
<dbReference type="AlphaFoldDB" id="A0A517IBS5"/>
<evidence type="ECO:0000313" key="3">
    <source>
        <dbReference type="Proteomes" id="UP000317713"/>
    </source>
</evidence>
<feature type="region of interest" description="Disordered" evidence="1">
    <location>
        <begin position="73"/>
        <end position="143"/>
    </location>
</feature>
<name>A0A517IBS5_BREBE</name>
<gene>
    <name evidence="2" type="ORF">FPS98_21175</name>
</gene>
<dbReference type="EMBL" id="CP042161">
    <property type="protein sequence ID" value="QDS36323.1"/>
    <property type="molecule type" value="Genomic_DNA"/>
</dbReference>